<dbReference type="InterPro" id="IPR029058">
    <property type="entry name" value="AB_hydrolase_fold"/>
</dbReference>
<evidence type="ECO:0000256" key="2">
    <source>
        <dbReference type="ARBA" id="ARBA00011079"/>
    </source>
</evidence>
<dbReference type="GO" id="GO:0008239">
    <property type="term" value="F:dipeptidyl-peptidase activity"/>
    <property type="evidence" value="ECO:0007669"/>
    <property type="project" value="TreeGrafter"/>
</dbReference>
<keyword evidence="5" id="KW-0645">Protease</keyword>
<gene>
    <name evidence="18" type="primary">PRCP</name>
    <name evidence="18" type="ORF">EVAR_7035_1</name>
</gene>
<dbReference type="InterPro" id="IPR042269">
    <property type="entry name" value="Ser_carbopepase_S28_SKS"/>
</dbReference>
<accession>A0A4C1YRC0</accession>
<dbReference type="EMBL" id="BGZK01001308">
    <property type="protein sequence ID" value="GBP76885.1"/>
    <property type="molecule type" value="Genomic_DNA"/>
</dbReference>
<evidence type="ECO:0000256" key="4">
    <source>
        <dbReference type="ARBA" id="ARBA00022645"/>
    </source>
</evidence>
<evidence type="ECO:0000256" key="11">
    <source>
        <dbReference type="ARBA" id="ARBA00023228"/>
    </source>
</evidence>
<evidence type="ECO:0000256" key="1">
    <source>
        <dbReference type="ARBA" id="ARBA00004371"/>
    </source>
</evidence>
<evidence type="ECO:0000256" key="8">
    <source>
        <dbReference type="ARBA" id="ARBA00023145"/>
    </source>
</evidence>
<comment type="subunit">
    <text evidence="3">Homodimer.</text>
</comment>
<organism evidence="18 19">
    <name type="scientific">Eumeta variegata</name>
    <name type="common">Bagworm moth</name>
    <name type="synonym">Eumeta japonica</name>
    <dbReference type="NCBI Taxonomy" id="151549"/>
    <lineage>
        <taxon>Eukaryota</taxon>
        <taxon>Metazoa</taxon>
        <taxon>Ecdysozoa</taxon>
        <taxon>Arthropoda</taxon>
        <taxon>Hexapoda</taxon>
        <taxon>Insecta</taxon>
        <taxon>Pterygota</taxon>
        <taxon>Neoptera</taxon>
        <taxon>Endopterygota</taxon>
        <taxon>Lepidoptera</taxon>
        <taxon>Glossata</taxon>
        <taxon>Ditrysia</taxon>
        <taxon>Tineoidea</taxon>
        <taxon>Psychidae</taxon>
        <taxon>Oiketicinae</taxon>
        <taxon>Eumeta</taxon>
    </lineage>
</organism>
<evidence type="ECO:0000256" key="13">
    <source>
        <dbReference type="ARBA" id="ARBA00059701"/>
    </source>
</evidence>
<comment type="subcellular location">
    <subcellularLocation>
        <location evidence="1">Lysosome</location>
    </subcellularLocation>
</comment>
<name>A0A4C1YRC0_EUMVA</name>
<keyword evidence="4 18" id="KW-0121">Carboxypeptidase</keyword>
<dbReference type="PANTHER" id="PTHR11010">
    <property type="entry name" value="PROTEASE S28 PRO-X CARBOXYPEPTIDASE-RELATED"/>
    <property type="match status" value="1"/>
</dbReference>
<evidence type="ECO:0000256" key="17">
    <source>
        <dbReference type="ARBA" id="ARBA00076608"/>
    </source>
</evidence>
<dbReference type="STRING" id="151549.A0A4C1YRC0"/>
<evidence type="ECO:0000256" key="9">
    <source>
        <dbReference type="ARBA" id="ARBA00023157"/>
    </source>
</evidence>
<dbReference type="InterPro" id="IPR008758">
    <property type="entry name" value="Peptidase_S28"/>
</dbReference>
<dbReference type="FunFam" id="1.20.120.980:FF:000002">
    <property type="entry name" value="lysosomal Pro-X carboxypeptidase"/>
    <property type="match status" value="1"/>
</dbReference>
<dbReference type="EC" id="3.4.16.2" evidence="14"/>
<dbReference type="Pfam" id="PF05577">
    <property type="entry name" value="Peptidase_S28"/>
    <property type="match status" value="1"/>
</dbReference>
<keyword evidence="8" id="KW-0865">Zymogen</keyword>
<evidence type="ECO:0000256" key="15">
    <source>
        <dbReference type="ARBA" id="ARBA00073691"/>
    </source>
</evidence>
<evidence type="ECO:0000256" key="3">
    <source>
        <dbReference type="ARBA" id="ARBA00011738"/>
    </source>
</evidence>
<evidence type="ECO:0000256" key="16">
    <source>
        <dbReference type="ARBA" id="ARBA00076475"/>
    </source>
</evidence>
<comment type="similarity">
    <text evidence="2">Belongs to the peptidase S28 family.</text>
</comment>
<proteinExistence type="inferred from homology"/>
<evidence type="ECO:0000313" key="18">
    <source>
        <dbReference type="EMBL" id="GBP76885.1"/>
    </source>
</evidence>
<dbReference type="GO" id="GO:0004185">
    <property type="term" value="F:serine-type carboxypeptidase activity"/>
    <property type="evidence" value="ECO:0007669"/>
    <property type="project" value="UniProtKB-EC"/>
</dbReference>
<keyword evidence="7" id="KW-0378">Hydrolase</keyword>
<keyword evidence="9" id="KW-1015">Disulfide bond</keyword>
<reference evidence="18 19" key="1">
    <citation type="journal article" date="2019" name="Commun. Biol.">
        <title>The bagworm genome reveals a unique fibroin gene that provides high tensile strength.</title>
        <authorList>
            <person name="Kono N."/>
            <person name="Nakamura H."/>
            <person name="Ohtoshi R."/>
            <person name="Tomita M."/>
            <person name="Numata K."/>
            <person name="Arakawa K."/>
        </authorList>
    </citation>
    <scope>NUCLEOTIDE SEQUENCE [LARGE SCALE GENOMIC DNA]</scope>
</reference>
<evidence type="ECO:0000256" key="14">
    <source>
        <dbReference type="ARBA" id="ARBA00066456"/>
    </source>
</evidence>
<sequence>MLAAYFRIKYPHLVQGAIAASAPIHQFTGMVPCDVFDRIVTSGFRVANTNCASNIRKSWTVIRNFAKNTNNTDWLKTEWKLCDPVKNQTDVDQLVDFLRSIYETLAMVNYPYDCDFLVPLPGNPVRYVCQFLEDGNLTDKNLLKALGQVINTYTNYTGKTHCVNYKAGSDYGNLDASGWDFQACTEMVMPMCSDGVNDMFEPNPWNYTTFAEDCKKKYGISPKPEMARIEYGGDNLKAASNIVFSNGLLDPWTGGGILSNINEDLKAIIIIDSAHHLDLMASNPKDPRSVVVARDIHKANIRKWILDFAQTTTPHMNTLY</sequence>
<evidence type="ECO:0000256" key="6">
    <source>
        <dbReference type="ARBA" id="ARBA00022729"/>
    </source>
</evidence>
<keyword evidence="19" id="KW-1185">Reference proteome</keyword>
<dbReference type="GO" id="GO:0005764">
    <property type="term" value="C:lysosome"/>
    <property type="evidence" value="ECO:0007669"/>
    <property type="project" value="UniProtKB-SubCell"/>
</dbReference>
<evidence type="ECO:0000256" key="7">
    <source>
        <dbReference type="ARBA" id="ARBA00022801"/>
    </source>
</evidence>
<dbReference type="SUPFAM" id="SSF53474">
    <property type="entry name" value="alpha/beta-Hydrolases"/>
    <property type="match status" value="1"/>
</dbReference>
<keyword evidence="10" id="KW-0325">Glycoprotein</keyword>
<comment type="caution">
    <text evidence="18">The sequence shown here is derived from an EMBL/GenBank/DDBJ whole genome shotgun (WGS) entry which is preliminary data.</text>
</comment>
<keyword evidence="11" id="KW-0458">Lysosome</keyword>
<comment type="catalytic activity">
    <reaction evidence="12">
        <text>Cleavage of a -Pro-|-Xaa bond to release a C-terminal amino acid.</text>
        <dbReference type="EC" id="3.4.16.2"/>
    </reaction>
</comment>
<keyword evidence="6" id="KW-0732">Signal</keyword>
<dbReference type="Gene3D" id="1.20.120.980">
    <property type="entry name" value="Serine carboxypeptidase S28, SKS domain"/>
    <property type="match status" value="1"/>
</dbReference>
<dbReference type="OrthoDB" id="2130629at2759"/>
<comment type="function">
    <text evidence="13">Cleaves C-terminal amino acids linked to proline in peptides such as angiotensin II, III and des-Arg9-bradykinin. This cleavage occurs at acidic pH, but enzymatic activity is retained with some substrates at neutral pH.</text>
</comment>
<evidence type="ECO:0000256" key="5">
    <source>
        <dbReference type="ARBA" id="ARBA00022670"/>
    </source>
</evidence>
<dbReference type="AlphaFoldDB" id="A0A4C1YRC0"/>
<evidence type="ECO:0000313" key="19">
    <source>
        <dbReference type="Proteomes" id="UP000299102"/>
    </source>
</evidence>
<dbReference type="GO" id="GO:0006508">
    <property type="term" value="P:proteolysis"/>
    <property type="evidence" value="ECO:0007669"/>
    <property type="project" value="UniProtKB-KW"/>
</dbReference>
<evidence type="ECO:0000256" key="12">
    <source>
        <dbReference type="ARBA" id="ARBA00052013"/>
    </source>
</evidence>
<protein>
    <recommendedName>
        <fullName evidence="15">Lysosomal Pro-X carboxypeptidase</fullName>
        <ecNumber evidence="14">3.4.16.2</ecNumber>
    </recommendedName>
    <alternativeName>
        <fullName evidence="17">Proline carboxypeptidase</fullName>
    </alternativeName>
    <alternativeName>
        <fullName evidence="16">Prolylcarboxypeptidase</fullName>
    </alternativeName>
</protein>
<dbReference type="Proteomes" id="UP000299102">
    <property type="component" value="Unassembled WGS sequence"/>
</dbReference>
<evidence type="ECO:0000256" key="10">
    <source>
        <dbReference type="ARBA" id="ARBA00023180"/>
    </source>
</evidence>
<dbReference type="PANTHER" id="PTHR11010:SF38">
    <property type="entry name" value="LYSOSOMAL PRO-X CARBOXYPEPTIDASE"/>
    <property type="match status" value="1"/>
</dbReference>